<sequence length="200" mass="21458">MNSKNAIIYLLFDQKQFFEECPKGLLIPVLITLAYTLLSIVFLIPADPFMAVMTVIGGVIGVFISWAVVAGMFLAGVKLIGYAKCTYKQMLAVTGYASAILAIGALLTGLVGLIGTVDLLMNLAVQGALMFWCIPVWVFGIASITELPPKKVFTCILVPMILMIVMSVVSYIMTASLTESAAIYAGSESGSAAEYKMSRF</sequence>
<dbReference type="GO" id="GO:0016020">
    <property type="term" value="C:membrane"/>
    <property type="evidence" value="ECO:0007669"/>
    <property type="project" value="UniProtKB-SubCell"/>
</dbReference>
<feature type="transmembrane region" description="Helical" evidence="5">
    <location>
        <begin position="123"/>
        <end position="145"/>
    </location>
</feature>
<dbReference type="Proteomes" id="UP000243820">
    <property type="component" value="Unassembled WGS sequence"/>
</dbReference>
<dbReference type="AlphaFoldDB" id="A0AAX0Q683"/>
<comment type="caution">
    <text evidence="7">The sequence shown here is derived from an EMBL/GenBank/DDBJ whole genome shotgun (WGS) entry which is preliminary data.</text>
</comment>
<evidence type="ECO:0000313" key="8">
    <source>
        <dbReference type="Proteomes" id="UP000243820"/>
    </source>
</evidence>
<keyword evidence="8" id="KW-1185">Reference proteome</keyword>
<dbReference type="EMBL" id="LMVO01000045">
    <property type="protein sequence ID" value="PAV08656.1"/>
    <property type="molecule type" value="Genomic_DNA"/>
</dbReference>
<evidence type="ECO:0000259" key="6">
    <source>
        <dbReference type="Pfam" id="PF04893"/>
    </source>
</evidence>
<evidence type="ECO:0000313" key="7">
    <source>
        <dbReference type="EMBL" id="PAV08656.1"/>
    </source>
</evidence>
<reference evidence="7 8" key="1">
    <citation type="journal article" date="2017" name="BMC Genomics">
        <title>Genomic analysis of methanogenic archaea reveals a shift towards energy conservation.</title>
        <authorList>
            <person name="Gilmore S.P."/>
            <person name="Henske J.K."/>
            <person name="Sexton J.A."/>
            <person name="Solomon K.V."/>
            <person name="Seppala S."/>
            <person name="Yoo J.I."/>
            <person name="Huyett L.M."/>
            <person name="Pressman A."/>
            <person name="Cogan J.Z."/>
            <person name="Kivenson V."/>
            <person name="Peng X."/>
            <person name="Tan Y."/>
            <person name="Valentine D.L."/>
            <person name="O'Malley M.A."/>
        </authorList>
    </citation>
    <scope>NUCLEOTIDE SEQUENCE [LARGE SCALE GENOMIC DNA]</scope>
    <source>
        <strain evidence="7 8">XII</strain>
    </source>
</reference>
<comment type="subcellular location">
    <subcellularLocation>
        <location evidence="1">Membrane</location>
        <topology evidence="1">Multi-pass membrane protein</topology>
    </subcellularLocation>
</comment>
<keyword evidence="4 5" id="KW-0472">Membrane</keyword>
<protein>
    <recommendedName>
        <fullName evidence="6">Yip1 domain-containing protein</fullName>
    </recommendedName>
</protein>
<keyword evidence="3 5" id="KW-1133">Transmembrane helix</keyword>
<evidence type="ECO:0000256" key="2">
    <source>
        <dbReference type="ARBA" id="ARBA00022692"/>
    </source>
</evidence>
<feature type="transmembrane region" description="Helical" evidence="5">
    <location>
        <begin position="50"/>
        <end position="75"/>
    </location>
</feature>
<feature type="transmembrane region" description="Helical" evidence="5">
    <location>
        <begin position="96"/>
        <end position="117"/>
    </location>
</feature>
<evidence type="ECO:0000256" key="3">
    <source>
        <dbReference type="ARBA" id="ARBA00022989"/>
    </source>
</evidence>
<dbReference type="InterPro" id="IPR006977">
    <property type="entry name" value="Yip1_dom"/>
</dbReference>
<feature type="transmembrane region" description="Helical" evidence="5">
    <location>
        <begin position="25"/>
        <end position="44"/>
    </location>
</feature>
<organism evidence="7 8">
    <name type="scientific">Methanocorpusculum parvum</name>
    <dbReference type="NCBI Taxonomy" id="2193"/>
    <lineage>
        <taxon>Archaea</taxon>
        <taxon>Methanobacteriati</taxon>
        <taxon>Methanobacteriota</taxon>
        <taxon>Stenosarchaea group</taxon>
        <taxon>Methanomicrobia</taxon>
        <taxon>Methanomicrobiales</taxon>
        <taxon>Methanocorpusculaceae</taxon>
        <taxon>Methanocorpusculum</taxon>
    </lineage>
</organism>
<dbReference type="RefSeq" id="WP_095642551.1">
    <property type="nucleotide sequence ID" value="NZ_LMVO01000045.1"/>
</dbReference>
<dbReference type="Pfam" id="PF04893">
    <property type="entry name" value="Yip1"/>
    <property type="match status" value="1"/>
</dbReference>
<keyword evidence="2 5" id="KW-0812">Transmembrane</keyword>
<gene>
    <name evidence="7" type="ORF">ASJ83_03565</name>
</gene>
<name>A0AAX0Q683_9EURY</name>
<feature type="domain" description="Yip1" evidence="6">
    <location>
        <begin position="9"/>
        <end position="168"/>
    </location>
</feature>
<proteinExistence type="predicted"/>
<accession>A0AAX0Q683</accession>
<feature type="transmembrane region" description="Helical" evidence="5">
    <location>
        <begin position="152"/>
        <end position="173"/>
    </location>
</feature>
<evidence type="ECO:0000256" key="5">
    <source>
        <dbReference type="SAM" id="Phobius"/>
    </source>
</evidence>
<evidence type="ECO:0000256" key="1">
    <source>
        <dbReference type="ARBA" id="ARBA00004141"/>
    </source>
</evidence>
<evidence type="ECO:0000256" key="4">
    <source>
        <dbReference type="ARBA" id="ARBA00023136"/>
    </source>
</evidence>